<name>A0A5Q4BUB2_9PEZI</name>
<organism evidence="3 4">
    <name type="scientific">Colletotrichum shisoi</name>
    <dbReference type="NCBI Taxonomy" id="2078593"/>
    <lineage>
        <taxon>Eukaryota</taxon>
        <taxon>Fungi</taxon>
        <taxon>Dikarya</taxon>
        <taxon>Ascomycota</taxon>
        <taxon>Pezizomycotina</taxon>
        <taxon>Sordariomycetes</taxon>
        <taxon>Hypocreomycetidae</taxon>
        <taxon>Glomerellales</taxon>
        <taxon>Glomerellaceae</taxon>
        <taxon>Colletotrichum</taxon>
        <taxon>Colletotrichum destructivum species complex</taxon>
    </lineage>
</organism>
<feature type="domain" description="Amine oxidase" evidence="2">
    <location>
        <begin position="418"/>
        <end position="686"/>
    </location>
</feature>
<gene>
    <name evidence="3" type="primary">Lox-1</name>
    <name evidence="3" type="ORF">CSHISOI_04984</name>
</gene>
<comment type="caution">
    <text evidence="3">The sequence shown here is derived from an EMBL/GenBank/DDBJ whole genome shotgun (WGS) entry which is preliminary data.</text>
</comment>
<accession>A0A5Q4BUB2</accession>
<feature type="compositionally biased region" description="Acidic residues" evidence="1">
    <location>
        <begin position="11"/>
        <end position="27"/>
    </location>
</feature>
<dbReference type="EMBL" id="PUHP01000364">
    <property type="protein sequence ID" value="TQN70618.1"/>
    <property type="molecule type" value="Genomic_DNA"/>
</dbReference>
<dbReference type="Pfam" id="PF01593">
    <property type="entry name" value="Amino_oxidase"/>
    <property type="match status" value="2"/>
</dbReference>
<feature type="domain" description="Amine oxidase" evidence="2">
    <location>
        <begin position="200"/>
        <end position="255"/>
    </location>
</feature>
<feature type="region of interest" description="Disordered" evidence="1">
    <location>
        <begin position="1"/>
        <end position="29"/>
    </location>
</feature>
<reference evidence="3 4" key="1">
    <citation type="journal article" date="2019" name="Sci. Rep.">
        <title>Colletotrichum shisoi sp. nov., an anthracnose pathogen of Perilla frutescens in Japan: molecular phylogenetic, morphological and genomic evidence.</title>
        <authorList>
            <person name="Gan P."/>
            <person name="Tsushima A."/>
            <person name="Hiroyama R."/>
            <person name="Narusaka M."/>
            <person name="Takano Y."/>
            <person name="Narusaka Y."/>
            <person name="Kawaradani M."/>
            <person name="Damm U."/>
            <person name="Shirasu K."/>
        </authorList>
    </citation>
    <scope>NUCLEOTIDE SEQUENCE [LARGE SCALE GENOMIC DNA]</scope>
    <source>
        <strain evidence="3 4">PG-2018a</strain>
    </source>
</reference>
<dbReference type="InterPro" id="IPR036188">
    <property type="entry name" value="FAD/NAD-bd_sf"/>
</dbReference>
<evidence type="ECO:0000259" key="2">
    <source>
        <dbReference type="Pfam" id="PF01593"/>
    </source>
</evidence>
<dbReference type="InterPro" id="IPR050281">
    <property type="entry name" value="Flavin_monoamine_oxidase"/>
</dbReference>
<proteinExistence type="predicted"/>
<keyword evidence="4" id="KW-1185">Reference proteome</keyword>
<dbReference type="SUPFAM" id="SSF54373">
    <property type="entry name" value="FAD-linked reductases, C-terminal domain"/>
    <property type="match status" value="1"/>
</dbReference>
<dbReference type="SUPFAM" id="SSF51905">
    <property type="entry name" value="FAD/NAD(P)-binding domain"/>
    <property type="match status" value="1"/>
</dbReference>
<protein>
    <submittedName>
        <fullName evidence="3">L-amino-acid oxidase</fullName>
    </submittedName>
</protein>
<sequence length="709" mass="79649">MASHEARNPEPLDDDEDDEDDEDDADDAAAAQTTLAEPVFREAVSFHGPFEVEKNGIQNINIDYNGSLDGELSIVYGACGLKAPFEAHHKIGRTHIGSHPAAKRHLDWTDQRPTKFVWLVPDDVSSGCLHAFVDDQLVGRSAEHVVKSRKVRKKRATFAEATDPMGPWFDGVEYLKQKQPDEVFVASVKNKTFGILGAGISGLHTGLLLDSVGIHNWKILESSERTGGRIRTTYLNGSTPDEHQHHELGPMRFPHTIHDAETNETYPINGQKMVYQLADVLNEINARAGADPSLQVKFIPWIQVSDNAPVATKERRPDGTVPGRKEIAADPSLMSNTTYSNATAAREAIQALDDFKALTPERARFYATNVFKAHKEAVKTGMFDFSEVEYLRHVIGTDLNVTDEVTPSNIVWPMWEFETVYFLASEWRTVDGGISRLPAAFGDVVRDRIAYKTKVFRVEYNEEANNLDVTWRETGSNPWLRNATTTTERFDYVFNSVPFNLLKYWELPPHSSLMRRAIERTVFLGAVKVAMQYKTRFWEHLDRPIIGGCGRTDIYGIGQICYPSHNINGTGPGVMLASYAPDADAVVGCAMPVEEHVAYIQRAMVEIHGPVADDMWTGNYERHCWEQDEHHAGAFAVPVVPQQQLYLPAFWRTEFNTVFIGEHTSFTHSWVFSALESSTRGAVQMLLDLGLVDEAKQITRTWMARWVSV</sequence>
<dbReference type="PANTHER" id="PTHR10742:SF382">
    <property type="entry name" value="AMINE OXIDASE DOMAIN-CONTAINING PROTEIN"/>
    <property type="match status" value="1"/>
</dbReference>
<dbReference type="GO" id="GO:0001716">
    <property type="term" value="F:L-amino-acid oxidase activity"/>
    <property type="evidence" value="ECO:0007669"/>
    <property type="project" value="TreeGrafter"/>
</dbReference>
<dbReference type="Gene3D" id="1.20.1440.240">
    <property type="match status" value="1"/>
</dbReference>
<evidence type="ECO:0000313" key="3">
    <source>
        <dbReference type="EMBL" id="TQN70618.1"/>
    </source>
</evidence>
<feature type="compositionally biased region" description="Basic and acidic residues" evidence="1">
    <location>
        <begin position="1"/>
        <end position="10"/>
    </location>
</feature>
<evidence type="ECO:0000313" key="4">
    <source>
        <dbReference type="Proteomes" id="UP000326340"/>
    </source>
</evidence>
<dbReference type="InterPro" id="IPR002937">
    <property type="entry name" value="Amino_oxidase"/>
</dbReference>
<dbReference type="Gene3D" id="3.90.660.10">
    <property type="match status" value="1"/>
</dbReference>
<dbReference type="OrthoDB" id="7777654at2759"/>
<dbReference type="GO" id="GO:0009063">
    <property type="term" value="P:amino acid catabolic process"/>
    <property type="evidence" value="ECO:0007669"/>
    <property type="project" value="TreeGrafter"/>
</dbReference>
<dbReference type="PANTHER" id="PTHR10742">
    <property type="entry name" value="FLAVIN MONOAMINE OXIDASE"/>
    <property type="match status" value="1"/>
</dbReference>
<dbReference type="Gene3D" id="3.50.50.60">
    <property type="entry name" value="FAD/NAD(P)-binding domain"/>
    <property type="match status" value="1"/>
</dbReference>
<dbReference type="Proteomes" id="UP000326340">
    <property type="component" value="Unassembled WGS sequence"/>
</dbReference>
<evidence type="ECO:0000256" key="1">
    <source>
        <dbReference type="SAM" id="MobiDB-lite"/>
    </source>
</evidence>
<dbReference type="AlphaFoldDB" id="A0A5Q4BUB2"/>